<comment type="caution">
    <text evidence="1">The sequence shown here is derived from an EMBL/GenBank/DDBJ whole genome shotgun (WGS) entry which is preliminary data.</text>
</comment>
<accession>A0ABR9ZUS2</accession>
<dbReference type="EMBL" id="JADKNH010000008">
    <property type="protein sequence ID" value="MBF4694190.1"/>
    <property type="molecule type" value="Genomic_DNA"/>
</dbReference>
<keyword evidence="1" id="KW-0378">Hydrolase</keyword>
<protein>
    <submittedName>
        <fullName evidence="1">L-2-amino-thiazoline-4-carboxylic acid hydrolase</fullName>
    </submittedName>
</protein>
<sequence length="167" mass="19103">MCKLNQPKNTSNAEINKLRGAIIHRGLWMGLILKEAKDKGLDWESIGRNAVFNTGKIHGDGIKERMTDKDSLVDFGNTFFTEDIRNIFEIKVTEITEEVLRLEYGHCPLVTAWQSVGIEGEFLDKLCDIAMCGDRGIESRFDQFDFELGKTIAQGYDKCEVNFYRKK</sequence>
<dbReference type="Proteomes" id="UP000614200">
    <property type="component" value="Unassembled WGS sequence"/>
</dbReference>
<dbReference type="InterPro" id="IPR026002">
    <property type="entry name" value="ATC_hydrolase-like"/>
</dbReference>
<evidence type="ECO:0000313" key="1">
    <source>
        <dbReference type="EMBL" id="MBF4694190.1"/>
    </source>
</evidence>
<name>A0ABR9ZUS2_9FIRM</name>
<dbReference type="RefSeq" id="WP_194702430.1">
    <property type="nucleotide sequence ID" value="NZ_JADKNH010000008.1"/>
</dbReference>
<reference evidence="1 2" key="1">
    <citation type="submission" date="2020-11" db="EMBL/GenBank/DDBJ databases">
        <title>Fusibacter basophilias sp. nov.</title>
        <authorList>
            <person name="Qiu D."/>
        </authorList>
    </citation>
    <scope>NUCLEOTIDE SEQUENCE [LARGE SCALE GENOMIC DNA]</scope>
    <source>
        <strain evidence="1 2">Q10-2</strain>
    </source>
</reference>
<evidence type="ECO:0000313" key="2">
    <source>
        <dbReference type="Proteomes" id="UP000614200"/>
    </source>
</evidence>
<gene>
    <name evidence="1" type="ORF">ISU02_13795</name>
</gene>
<proteinExistence type="predicted"/>
<dbReference type="Pfam" id="PF14196">
    <property type="entry name" value="ATC_hydrolase"/>
    <property type="match status" value="1"/>
</dbReference>
<organism evidence="1 2">
    <name type="scientific">Fusibacter ferrireducens</name>
    <dbReference type="NCBI Taxonomy" id="2785058"/>
    <lineage>
        <taxon>Bacteria</taxon>
        <taxon>Bacillati</taxon>
        <taxon>Bacillota</taxon>
        <taxon>Clostridia</taxon>
        <taxon>Eubacteriales</taxon>
        <taxon>Eubacteriales Family XII. Incertae Sedis</taxon>
        <taxon>Fusibacter</taxon>
    </lineage>
</organism>
<dbReference type="GO" id="GO:0016787">
    <property type="term" value="F:hydrolase activity"/>
    <property type="evidence" value="ECO:0007669"/>
    <property type="project" value="UniProtKB-KW"/>
</dbReference>
<keyword evidence="2" id="KW-1185">Reference proteome</keyword>